<dbReference type="InterPro" id="IPR021202">
    <property type="entry name" value="Rv3654c-like"/>
</dbReference>
<keyword evidence="2" id="KW-1133">Transmembrane helix</keyword>
<evidence type="ECO:0000313" key="4">
    <source>
        <dbReference type="Proteomes" id="UP001165168"/>
    </source>
</evidence>
<feature type="transmembrane region" description="Helical" evidence="2">
    <location>
        <begin position="65"/>
        <end position="85"/>
    </location>
</feature>
<accession>A0AAV5P440</accession>
<organism evidence="3 4">
    <name type="scientific">Cellulosimicrobium cellulans</name>
    <name type="common">Arthrobacter luteus</name>
    <dbReference type="NCBI Taxonomy" id="1710"/>
    <lineage>
        <taxon>Bacteria</taxon>
        <taxon>Bacillati</taxon>
        <taxon>Actinomycetota</taxon>
        <taxon>Actinomycetes</taxon>
        <taxon>Micrococcales</taxon>
        <taxon>Promicromonosporaceae</taxon>
        <taxon>Cellulosimicrobium</taxon>
    </lineage>
</organism>
<feature type="compositionally biased region" description="Low complexity" evidence="1">
    <location>
        <begin position="17"/>
        <end position="29"/>
    </location>
</feature>
<reference evidence="3" key="1">
    <citation type="submission" date="2023-03" db="EMBL/GenBank/DDBJ databases">
        <title>Cellulosimicrobium cellulans NBRC 103059.</title>
        <authorList>
            <person name="Ichikawa N."/>
            <person name="Sato H."/>
            <person name="Tonouchi N."/>
        </authorList>
    </citation>
    <scope>NUCLEOTIDE SEQUENCE</scope>
    <source>
        <strain evidence="3">NBRC 103059</strain>
    </source>
</reference>
<feature type="region of interest" description="Disordered" evidence="1">
    <location>
        <begin position="1"/>
        <end position="48"/>
    </location>
</feature>
<evidence type="ECO:0000256" key="2">
    <source>
        <dbReference type="SAM" id="Phobius"/>
    </source>
</evidence>
<comment type="caution">
    <text evidence="3">The sequence shown here is derived from an EMBL/GenBank/DDBJ whole genome shotgun (WGS) entry which is preliminary data.</text>
</comment>
<keyword evidence="2" id="KW-0812">Transmembrane</keyword>
<dbReference type="Proteomes" id="UP001165168">
    <property type="component" value="Unassembled WGS sequence"/>
</dbReference>
<gene>
    <name evidence="3" type="ORF">Ccel01_06030</name>
</gene>
<sequence>MTAARPPRGRRTETETETGSGTRSGAETRAGSGIETAIGTETDGRPGARPGVAVHLDVEHGAGTVLVLGVVAAVLVLALALAGLAQAQAARGTAQTGADLAALAAATAVRDGWEPCGRAREAAARNRAVVVACTEQGAGVVRVDAESSAGVTFLGVTFGRATAAARAGPASAR</sequence>
<dbReference type="NCBIfam" id="TIGR03816">
    <property type="entry name" value="tadE_like_DECH"/>
    <property type="match status" value="1"/>
</dbReference>
<dbReference type="EMBL" id="BSTG01000001">
    <property type="protein sequence ID" value="GLY56001.1"/>
    <property type="molecule type" value="Genomic_DNA"/>
</dbReference>
<evidence type="ECO:0008006" key="5">
    <source>
        <dbReference type="Google" id="ProtNLM"/>
    </source>
</evidence>
<name>A0AAV5P440_CELCE</name>
<dbReference type="AlphaFoldDB" id="A0AAV5P440"/>
<proteinExistence type="predicted"/>
<keyword evidence="2" id="KW-0472">Membrane</keyword>
<protein>
    <recommendedName>
        <fullName evidence="5">Flp pilus-assembly TadE/G-like family protein</fullName>
    </recommendedName>
</protein>
<evidence type="ECO:0000256" key="1">
    <source>
        <dbReference type="SAM" id="MobiDB-lite"/>
    </source>
</evidence>
<evidence type="ECO:0000313" key="3">
    <source>
        <dbReference type="EMBL" id="GLY56001.1"/>
    </source>
</evidence>